<dbReference type="OrthoDB" id="288590at2759"/>
<comment type="cofactor">
    <cofactor evidence="1">
        <name>L-ascorbate</name>
        <dbReference type="ChEBI" id="CHEBI:38290"/>
    </cofactor>
</comment>
<comment type="caution">
    <text evidence="11">The sequence shown here is derived from an EMBL/GenBank/DDBJ whole genome shotgun (WGS) entry which is preliminary data.</text>
</comment>
<accession>A0A8T0UWG6</accession>
<evidence type="ECO:0000256" key="3">
    <source>
        <dbReference type="ARBA" id="ARBA00022964"/>
    </source>
</evidence>
<dbReference type="InterPro" id="IPR005123">
    <property type="entry name" value="Oxoglu/Fe-dep_dioxygenase_dom"/>
</dbReference>
<dbReference type="EC" id="1.14.11.13" evidence="8"/>
<evidence type="ECO:0000256" key="2">
    <source>
        <dbReference type="ARBA" id="ARBA00022723"/>
    </source>
</evidence>
<keyword evidence="12" id="KW-1185">Reference proteome</keyword>
<proteinExistence type="inferred from homology"/>
<sequence>MQRRSLHPRSFRIAASGPAAAALPYIYEPRTEALHLPPTCTTRARADQPYGGALFLGGTTNPGSTMVVLAKPPALDQISLVRSPEPGAGPPFPGVPAVDLSAPGAALAVVDACERFGFFKVVNHGVPAGVADRLEAEAVAFFARPQAEKDASGPADPLGYGCKRIGRNGDTGWLEYLLLAADQGAGASLPAPLSGDAVSEYVGAVRGVAASVLEAVAEGLGVAPRDALSRMVAGAASDRALRVNHYPPCPLLQRLPDSCSVTGFGEHTDPQLVSVLRSNDTAGLQLALRDGRWVPVPPDRDAVFVIVGDSLEVLTNGRLKSVRHRVVVANSRKPRVSMIYFAGPAPAQRMAPLPELLGRGEQGLYRDFTWGDYKKAAYRTRLGDNRLDPFRV</sequence>
<keyword evidence="5 9" id="KW-0408">Iron</keyword>
<dbReference type="FunFam" id="2.60.120.330:FF:000014">
    <property type="entry name" value="Gibberellin 2-beta-dioxygenase 1"/>
    <property type="match status" value="1"/>
</dbReference>
<protein>
    <recommendedName>
        <fullName evidence="8">gibberellin 2beta-dioxygenase</fullName>
        <ecNumber evidence="8">1.14.11.13</ecNumber>
    </recommendedName>
</protein>
<gene>
    <name evidence="11" type="ORF">PVAP13_3KG352627</name>
</gene>
<dbReference type="SUPFAM" id="SSF51197">
    <property type="entry name" value="Clavaminate synthase-like"/>
    <property type="match status" value="1"/>
</dbReference>
<evidence type="ECO:0000259" key="10">
    <source>
        <dbReference type="PROSITE" id="PS51471"/>
    </source>
</evidence>
<dbReference type="InterPro" id="IPR026992">
    <property type="entry name" value="DIOX_N"/>
</dbReference>
<dbReference type="GO" id="GO:0045543">
    <property type="term" value="F:gibberellin 2-beta-dioxygenase activity"/>
    <property type="evidence" value="ECO:0007669"/>
    <property type="project" value="UniProtKB-EC"/>
</dbReference>
<organism evidence="11 12">
    <name type="scientific">Panicum virgatum</name>
    <name type="common">Blackwell switchgrass</name>
    <dbReference type="NCBI Taxonomy" id="38727"/>
    <lineage>
        <taxon>Eukaryota</taxon>
        <taxon>Viridiplantae</taxon>
        <taxon>Streptophyta</taxon>
        <taxon>Embryophyta</taxon>
        <taxon>Tracheophyta</taxon>
        <taxon>Spermatophyta</taxon>
        <taxon>Magnoliopsida</taxon>
        <taxon>Liliopsida</taxon>
        <taxon>Poales</taxon>
        <taxon>Poaceae</taxon>
        <taxon>PACMAD clade</taxon>
        <taxon>Panicoideae</taxon>
        <taxon>Panicodae</taxon>
        <taxon>Paniceae</taxon>
        <taxon>Panicinae</taxon>
        <taxon>Panicum</taxon>
        <taxon>Panicum sect. Hiantes</taxon>
    </lineage>
</organism>
<keyword evidence="3" id="KW-0223">Dioxygenase</keyword>
<dbReference type="Pfam" id="PF03171">
    <property type="entry name" value="2OG-FeII_Oxy"/>
    <property type="match status" value="1"/>
</dbReference>
<dbReference type="AlphaFoldDB" id="A0A8T0UWG6"/>
<keyword evidence="4 9" id="KW-0560">Oxidoreductase</keyword>
<evidence type="ECO:0000256" key="4">
    <source>
        <dbReference type="ARBA" id="ARBA00023002"/>
    </source>
</evidence>
<dbReference type="PROSITE" id="PS51471">
    <property type="entry name" value="FE2OG_OXY"/>
    <property type="match status" value="1"/>
</dbReference>
<evidence type="ECO:0000256" key="8">
    <source>
        <dbReference type="ARBA" id="ARBA00066708"/>
    </source>
</evidence>
<keyword evidence="2 9" id="KW-0479">Metal-binding</keyword>
<dbReference type="EMBL" id="CM029041">
    <property type="protein sequence ID" value="KAG2626395.1"/>
    <property type="molecule type" value="Genomic_DNA"/>
</dbReference>
<name>A0A8T0UWG6_PANVG</name>
<evidence type="ECO:0000256" key="5">
    <source>
        <dbReference type="ARBA" id="ARBA00023004"/>
    </source>
</evidence>
<feature type="domain" description="Fe2OG dioxygenase" evidence="10">
    <location>
        <begin position="236"/>
        <end position="344"/>
    </location>
</feature>
<evidence type="ECO:0000313" key="11">
    <source>
        <dbReference type="EMBL" id="KAG2626395.1"/>
    </source>
</evidence>
<dbReference type="Proteomes" id="UP000823388">
    <property type="component" value="Chromosome 3K"/>
</dbReference>
<dbReference type="GO" id="GO:0046872">
    <property type="term" value="F:metal ion binding"/>
    <property type="evidence" value="ECO:0007669"/>
    <property type="project" value="UniProtKB-KW"/>
</dbReference>
<evidence type="ECO:0000256" key="1">
    <source>
        <dbReference type="ARBA" id="ARBA00001961"/>
    </source>
</evidence>
<dbReference type="InterPro" id="IPR050231">
    <property type="entry name" value="Iron_ascorbate_oxido_reductase"/>
</dbReference>
<dbReference type="InterPro" id="IPR027443">
    <property type="entry name" value="IPNS-like_sf"/>
</dbReference>
<dbReference type="PANTHER" id="PTHR47990">
    <property type="entry name" value="2-OXOGLUTARATE (2OG) AND FE(II)-DEPENDENT OXYGENASE SUPERFAMILY PROTEIN-RELATED"/>
    <property type="match status" value="1"/>
</dbReference>
<dbReference type="Pfam" id="PF14226">
    <property type="entry name" value="DIOX_N"/>
    <property type="match status" value="1"/>
</dbReference>
<evidence type="ECO:0000313" key="12">
    <source>
        <dbReference type="Proteomes" id="UP000823388"/>
    </source>
</evidence>
<comment type="catalytic activity">
    <reaction evidence="6">
        <text>gibberellin A1 + 2-oxoglutarate + O2 = gibberellin A8 + succinate + CO2</text>
        <dbReference type="Rhea" id="RHEA:15005"/>
        <dbReference type="ChEBI" id="CHEBI:15379"/>
        <dbReference type="ChEBI" id="CHEBI:16526"/>
        <dbReference type="ChEBI" id="CHEBI:16810"/>
        <dbReference type="ChEBI" id="CHEBI:30031"/>
        <dbReference type="ChEBI" id="CHEBI:58524"/>
        <dbReference type="ChEBI" id="CHEBI:58594"/>
        <dbReference type="EC" id="1.14.11.13"/>
    </reaction>
</comment>
<evidence type="ECO:0000256" key="9">
    <source>
        <dbReference type="RuleBase" id="RU003682"/>
    </source>
</evidence>
<dbReference type="Gene3D" id="2.60.120.330">
    <property type="entry name" value="B-lactam Antibiotic, Isopenicillin N Synthase, Chain"/>
    <property type="match status" value="1"/>
</dbReference>
<evidence type="ECO:0000256" key="6">
    <source>
        <dbReference type="ARBA" id="ARBA00052204"/>
    </source>
</evidence>
<reference evidence="11" key="1">
    <citation type="submission" date="2020-05" db="EMBL/GenBank/DDBJ databases">
        <title>WGS assembly of Panicum virgatum.</title>
        <authorList>
            <person name="Lovell J.T."/>
            <person name="Jenkins J."/>
            <person name="Shu S."/>
            <person name="Juenger T.E."/>
            <person name="Schmutz J."/>
        </authorList>
    </citation>
    <scope>NUCLEOTIDE SEQUENCE</scope>
    <source>
        <strain evidence="11">AP13</strain>
    </source>
</reference>
<dbReference type="InterPro" id="IPR044861">
    <property type="entry name" value="IPNS-like_FE2OG_OXY"/>
</dbReference>
<comment type="similarity">
    <text evidence="7">Belongs to the iron/ascorbate-dependent oxidoreductase family. GA2OX subfamily.</text>
</comment>
<evidence type="ECO:0000256" key="7">
    <source>
        <dbReference type="ARBA" id="ARBA00061282"/>
    </source>
</evidence>